<feature type="region of interest" description="Disordered" evidence="1">
    <location>
        <begin position="59"/>
        <end position="96"/>
    </location>
</feature>
<protein>
    <recommendedName>
        <fullName evidence="4">Polyprotein protein</fullName>
    </recommendedName>
</protein>
<name>A0A9J5YXL8_SOLCO</name>
<evidence type="ECO:0000256" key="1">
    <source>
        <dbReference type="SAM" id="MobiDB-lite"/>
    </source>
</evidence>
<sequence>MPSATTRDDVRVEEIADPKSEAETDEEMLEVVEEAFYEDLTETKEAMVDSAMQTSLADIPLAAPSGSDTSEMTPDTNAQDQSDAPGIDAPIDGSTM</sequence>
<comment type="caution">
    <text evidence="2">The sequence shown here is derived from an EMBL/GenBank/DDBJ whole genome shotgun (WGS) entry which is preliminary data.</text>
</comment>
<keyword evidence="3" id="KW-1185">Reference proteome</keyword>
<gene>
    <name evidence="2" type="ORF">H5410_026646</name>
</gene>
<accession>A0A9J5YXL8</accession>
<dbReference type="AlphaFoldDB" id="A0A9J5YXL8"/>
<feature type="region of interest" description="Disordered" evidence="1">
    <location>
        <begin position="1"/>
        <end position="26"/>
    </location>
</feature>
<evidence type="ECO:0008006" key="4">
    <source>
        <dbReference type="Google" id="ProtNLM"/>
    </source>
</evidence>
<evidence type="ECO:0000313" key="3">
    <source>
        <dbReference type="Proteomes" id="UP000824120"/>
    </source>
</evidence>
<feature type="compositionally biased region" description="Basic and acidic residues" evidence="1">
    <location>
        <begin position="1"/>
        <end position="22"/>
    </location>
</feature>
<reference evidence="2 3" key="1">
    <citation type="submission" date="2020-09" db="EMBL/GenBank/DDBJ databases">
        <title>De no assembly of potato wild relative species, Solanum commersonii.</title>
        <authorList>
            <person name="Cho K."/>
        </authorList>
    </citation>
    <scope>NUCLEOTIDE SEQUENCE [LARGE SCALE GENOMIC DNA]</scope>
    <source>
        <strain evidence="2">LZ3.2</strain>
        <tissue evidence="2">Leaf</tissue>
    </source>
</reference>
<evidence type="ECO:0000313" key="2">
    <source>
        <dbReference type="EMBL" id="KAG5605154.1"/>
    </source>
</evidence>
<feature type="compositionally biased region" description="Polar residues" evidence="1">
    <location>
        <begin position="66"/>
        <end position="82"/>
    </location>
</feature>
<organism evidence="2 3">
    <name type="scientific">Solanum commersonii</name>
    <name type="common">Commerson's wild potato</name>
    <name type="synonym">Commerson's nightshade</name>
    <dbReference type="NCBI Taxonomy" id="4109"/>
    <lineage>
        <taxon>Eukaryota</taxon>
        <taxon>Viridiplantae</taxon>
        <taxon>Streptophyta</taxon>
        <taxon>Embryophyta</taxon>
        <taxon>Tracheophyta</taxon>
        <taxon>Spermatophyta</taxon>
        <taxon>Magnoliopsida</taxon>
        <taxon>eudicotyledons</taxon>
        <taxon>Gunneridae</taxon>
        <taxon>Pentapetalae</taxon>
        <taxon>asterids</taxon>
        <taxon>lamiids</taxon>
        <taxon>Solanales</taxon>
        <taxon>Solanaceae</taxon>
        <taxon>Solanoideae</taxon>
        <taxon>Solaneae</taxon>
        <taxon>Solanum</taxon>
    </lineage>
</organism>
<dbReference type="EMBL" id="JACXVP010000005">
    <property type="protein sequence ID" value="KAG5605154.1"/>
    <property type="molecule type" value="Genomic_DNA"/>
</dbReference>
<dbReference type="Proteomes" id="UP000824120">
    <property type="component" value="Chromosome 5"/>
</dbReference>
<proteinExistence type="predicted"/>